<dbReference type="PANTHER" id="PTHR13872">
    <property type="entry name" value="DOLICHYL-DIPHOSPHOOLIGOSACCHARIDE--PROTEIN GLYCOSYLTRANSFERASE SUBUNIT"/>
    <property type="match status" value="1"/>
</dbReference>
<feature type="domain" description="CARDB" evidence="20">
    <location>
        <begin position="2213"/>
        <end position="2314"/>
    </location>
</feature>
<feature type="transmembrane region" description="Helical" evidence="18">
    <location>
        <begin position="358"/>
        <end position="380"/>
    </location>
</feature>
<feature type="transmembrane region" description="Helical" evidence="18">
    <location>
        <begin position="303"/>
        <end position="323"/>
    </location>
</feature>
<feature type="transmembrane region" description="Helical" evidence="18">
    <location>
        <begin position="49"/>
        <end position="67"/>
    </location>
</feature>
<comment type="subcellular location">
    <subcellularLocation>
        <location evidence="3">Cell membrane</location>
        <topology evidence="3">Multi-pass membrane protein</topology>
    </subcellularLocation>
</comment>
<comment type="pathway">
    <text evidence="4">Protein modification; protein glycosylation.</text>
</comment>
<feature type="transmembrane region" description="Helical" evidence="18">
    <location>
        <begin position="414"/>
        <end position="435"/>
    </location>
</feature>
<feature type="transmembrane region" description="Helical" evidence="18">
    <location>
        <begin position="573"/>
        <end position="595"/>
    </location>
</feature>
<dbReference type="Pfam" id="PF02516">
    <property type="entry name" value="STT3"/>
    <property type="match status" value="1"/>
</dbReference>
<evidence type="ECO:0000256" key="18">
    <source>
        <dbReference type="SAM" id="Phobius"/>
    </source>
</evidence>
<evidence type="ECO:0000256" key="2">
    <source>
        <dbReference type="ARBA" id="ARBA00001946"/>
    </source>
</evidence>
<feature type="transmembrane region" description="Helical" evidence="18">
    <location>
        <begin position="207"/>
        <end position="226"/>
    </location>
</feature>
<evidence type="ECO:0000259" key="20">
    <source>
        <dbReference type="Pfam" id="PF07705"/>
    </source>
</evidence>
<feature type="transmembrane region" description="Helical" evidence="18">
    <location>
        <begin position="447"/>
        <end position="469"/>
    </location>
</feature>
<evidence type="ECO:0000256" key="3">
    <source>
        <dbReference type="ARBA" id="ARBA00004651"/>
    </source>
</evidence>
<dbReference type="Gene3D" id="2.60.40.10">
    <property type="entry name" value="Immunoglobulins"/>
    <property type="match status" value="2"/>
</dbReference>
<keyword evidence="14" id="KW-0464">Manganese</keyword>
<keyword evidence="11" id="KW-0460">Magnesium</keyword>
<feature type="transmembrane region" description="Helical" evidence="18">
    <location>
        <begin position="254"/>
        <end position="272"/>
    </location>
</feature>
<feature type="transmembrane region" description="Helical" evidence="18">
    <location>
        <begin position="532"/>
        <end position="552"/>
    </location>
</feature>
<dbReference type="UniPathway" id="UPA00378"/>
<dbReference type="GO" id="GO:0046872">
    <property type="term" value="F:metal ion binding"/>
    <property type="evidence" value="ECO:0007669"/>
    <property type="project" value="UniProtKB-KW"/>
</dbReference>
<evidence type="ECO:0000313" key="22">
    <source>
        <dbReference type="EMBL" id="OIR22956.1"/>
    </source>
</evidence>
<evidence type="ECO:0000256" key="11">
    <source>
        <dbReference type="ARBA" id="ARBA00022842"/>
    </source>
</evidence>
<proteinExistence type="inferred from homology"/>
<feature type="compositionally biased region" description="Basic residues" evidence="17">
    <location>
        <begin position="1"/>
        <end position="19"/>
    </location>
</feature>
<evidence type="ECO:0000256" key="8">
    <source>
        <dbReference type="ARBA" id="ARBA00022679"/>
    </source>
</evidence>
<feature type="domain" description="AglB-like core" evidence="21">
    <location>
        <begin position="652"/>
        <end position="732"/>
    </location>
</feature>
<keyword evidence="7" id="KW-0328">Glycosyltransferase</keyword>
<evidence type="ECO:0000256" key="5">
    <source>
        <dbReference type="ARBA" id="ARBA00010810"/>
    </source>
</evidence>
<feature type="compositionally biased region" description="Polar residues" evidence="17">
    <location>
        <begin position="21"/>
        <end position="30"/>
    </location>
</feature>
<dbReference type="InterPro" id="IPR013783">
    <property type="entry name" value="Ig-like_fold"/>
</dbReference>
<dbReference type="EC" id="2.4.99.21" evidence="6"/>
<organism evidence="22 23">
    <name type="scientific">Marine Group III euryarchaeote CG-Epi2</name>
    <dbReference type="NCBI Taxonomy" id="1888996"/>
    <lineage>
        <taxon>Archaea</taxon>
        <taxon>Methanobacteriati</taxon>
        <taxon>Thermoplasmatota</taxon>
        <taxon>Thermoplasmata</taxon>
        <taxon>Candidatus Thermoprofundales</taxon>
    </lineage>
</organism>
<evidence type="ECO:0000256" key="6">
    <source>
        <dbReference type="ARBA" id="ARBA00012602"/>
    </source>
</evidence>
<evidence type="ECO:0000256" key="10">
    <source>
        <dbReference type="ARBA" id="ARBA00022723"/>
    </source>
</evidence>
<evidence type="ECO:0000256" key="15">
    <source>
        <dbReference type="ARBA" id="ARBA00030679"/>
    </source>
</evidence>
<dbReference type="InterPro" id="IPR054479">
    <property type="entry name" value="AglB-like_core"/>
</dbReference>
<feature type="transmembrane region" description="Helical" evidence="18">
    <location>
        <begin position="148"/>
        <end position="169"/>
    </location>
</feature>
<dbReference type="Pfam" id="PF22627">
    <property type="entry name" value="AglB_core-like"/>
    <property type="match status" value="1"/>
</dbReference>
<keyword evidence="9 18" id="KW-0812">Transmembrane</keyword>
<keyword evidence="10" id="KW-0479">Metal-binding</keyword>
<feature type="transmembrane region" description="Helical" evidence="18">
    <location>
        <begin position="481"/>
        <end position="502"/>
    </location>
</feature>
<feature type="transmembrane region" description="Helical" evidence="18">
    <location>
        <begin position="335"/>
        <end position="351"/>
    </location>
</feature>
<comment type="catalytic activity">
    <reaction evidence="16">
        <text>an archaeal dolichyl phosphooligosaccharide + [protein]-L-asparagine = an archaeal dolichyl phosphate + a glycoprotein with the oligosaccharide chain attached by N-beta-D-glycosyl linkage to a protein L-asparagine.</text>
        <dbReference type="EC" id="2.4.99.21"/>
    </reaction>
</comment>
<dbReference type="EMBL" id="MIYZ01000003">
    <property type="protein sequence ID" value="OIR22956.1"/>
    <property type="molecule type" value="Genomic_DNA"/>
</dbReference>
<protein>
    <recommendedName>
        <fullName evidence="6">dolichyl-phosphooligosaccharide-protein glycotransferase</fullName>
        <ecNumber evidence="6">2.4.99.21</ecNumber>
    </recommendedName>
    <alternativeName>
        <fullName evidence="15">Oligosaccharyl transferase</fullName>
    </alternativeName>
</protein>
<evidence type="ECO:0000256" key="7">
    <source>
        <dbReference type="ARBA" id="ARBA00022676"/>
    </source>
</evidence>
<feature type="transmembrane region" description="Helical" evidence="18">
    <location>
        <begin position="2330"/>
        <end position="2350"/>
    </location>
</feature>
<keyword evidence="12 18" id="KW-1133">Transmembrane helix</keyword>
<dbReference type="PANTHER" id="PTHR13872:SF1">
    <property type="entry name" value="DOLICHYL-DIPHOSPHOOLIGOSACCHARIDE--PROTEIN GLYCOSYLTRANSFERASE SUBUNIT STT3B"/>
    <property type="match status" value="1"/>
</dbReference>
<gene>
    <name evidence="22" type="ORF">BET99_03115</name>
</gene>
<reference evidence="22 23" key="1">
    <citation type="submission" date="2016-08" db="EMBL/GenBank/DDBJ databases">
        <title>New Insights into Marine Group III Euryarchaeota, from dark to light.</title>
        <authorList>
            <person name="Haro-Moreno J.M."/>
            <person name="Rodriguez-Valera F."/>
            <person name="Lopez-Garcia P."/>
            <person name="Moreira D."/>
            <person name="Martin-Cuadrado A.B."/>
        </authorList>
    </citation>
    <scope>NUCLEOTIDE SEQUENCE [LARGE SCALE GENOMIC DNA]</scope>
    <source>
        <strain evidence="22">CG-Epi2</strain>
    </source>
</reference>
<dbReference type="Gene3D" id="2.60.40.1120">
    <property type="entry name" value="Carboxypeptidase-like, regulatory domain"/>
    <property type="match status" value="1"/>
</dbReference>
<dbReference type="InterPro" id="IPR048307">
    <property type="entry name" value="STT3_N"/>
</dbReference>
<evidence type="ECO:0000256" key="12">
    <source>
        <dbReference type="ARBA" id="ARBA00022989"/>
    </source>
</evidence>
<evidence type="ECO:0000259" key="19">
    <source>
        <dbReference type="Pfam" id="PF02516"/>
    </source>
</evidence>
<evidence type="ECO:0000313" key="23">
    <source>
        <dbReference type="Proteomes" id="UP000183615"/>
    </source>
</evidence>
<dbReference type="Pfam" id="PF13620">
    <property type="entry name" value="CarboxypepD_reg"/>
    <property type="match status" value="1"/>
</dbReference>
<dbReference type="InterPro" id="IPR008969">
    <property type="entry name" value="CarboxyPept-like_regulatory"/>
</dbReference>
<dbReference type="InterPro" id="IPR011635">
    <property type="entry name" value="CARDB"/>
</dbReference>
<evidence type="ECO:0000256" key="14">
    <source>
        <dbReference type="ARBA" id="ARBA00023211"/>
    </source>
</evidence>
<sequence>MARQTRRKRDSKSKNRFRTRLASTPSSNRGLSGGKDSKLGIKSTKVSKVNWTTVLALVAIFIFSLYIRTAWTIEPATEDGFQLTGGSDPYYHKRVVDHVADTGEHLERDPMLNYPYGANNNRPPLFDWSIAIIGLALSPFFSSSEESVWWAMEILPAIYGAMIIFPVYAIGKSQFGKEAGLIGAFLIGVNSGHVSHSSLGLADHDSYIILFTTTAYFFFMKALTVANDKKWISNWRDFDEVKKGFTNFVNSEKLAIGYAGLTGITITMISMSWKGFPYIMAIIAIYLGFQMLINAFRRIDSLTTAMLGFIALAMPVILSYPYYHTMGFVNTWWEAPAYILLGYTLLSLLMVTTRDLPWLLVIGSSIGIALGIYLLLTYVFTDLGFLLFSGQGYFVRTKLFNTIAEAQAPEFTDFVFAFGPVSIWLALFGIVWMAYQLFNQSIWKKDYLFVMIWATVSIYMAQSAVRFIFNATPVVSLLSGWVTWLIIDWANFSIVLATWKAAWGKRGGTFLGLSILSLFIGFWLFFTVSVLIGILAAIILIALIMVIGHMDAQDDDQYRFRDRISGLRKGMEMKRTLVVLFVGLFIFLPNTFYGYDAGVPFENKKDHDVDVYDFLSYDFFRPMEYNYGERANTTLYPGGVEGMYNTTNNQLWYMGNTGPSFPQDYWIEGLEWLAEQDTNLAPEERPGFMSWWDYGFWAIDIGEHPTVADNFQFGYQIAGNFIASQSEEEAMALLLYRLLEPQVDRDTDKFNSEIRTALLEYYSEENITEFENIVSNPESYIPKKADGTDQDVHKKNAAIRAGKPILMTLEKNDISDIIWEVEEITGKSIRYFAADTRLMPYSAQNTGIMYAPVTLADYDISSFIEVQAVLSNGQTLPFDEAIEVLGNDPNLQVTDQRLVYKDKFLNSMFFRSFIGWSGPDIGRPAADGIPSISGTIGQDQSLPPLPGWNLTHFKLVQINSGLRILKYYDGATLYGTVATPDGSPIANANVTVSDEYNVPHGRATTDENGEYSVIAPAGNLTLAVSIGNYETDIERVKLVSNNILVTKDNIIVSEEQAMRQTASDIKIDLEVEASSVSGRLFWDINKDNAFDSNDETIPLTPVTATNIRSNEVKVVNTDANGNYQLLGLAPGEYEITTVINGHDVELASYTGRAALSEGQNIPAQGNQGPGALESGKIWGRIAVGNVEQQIVTISLHDETNNSATETSFVNTNYFSSTCAGETSDTSISYCFDKLLPGNYTMRFESDSMYTGWTNNTKHIELEQGSSRSFNATLLDGFRVEGTLSHNSNPISNEQISFRNLNGLFSDNVFTTESGYFATILTAGTYNVYTTHNSESTTLAYLNRIDSDTYSGPIDAAMGPGHTIEGTLFNDLDGDGKFNKETGEITYAQVPLRIESESGSVSTTTTFDGKYEIILPDGNYNAYSVVEINEGQKEASLSKFQVENGDRENVNLSTSLGHDIMIIMYEEYLDEMITLEGLVQFSSTVADIEMWVTDPSTMQILPAEEYEVTLEKFGYSLDNMYLGPEESKIAITQLEMPIQGGADELIIVAKRIPTAIDGTFVHDGIAIPNAVISFAPMSHPFLSLNFTTDENGAFEDVLLPPDNYMYTITLDSDGSRYYVAGQIGIPIGTPSIDMGELTAELRYLVSGDIALDGEAKVGIVQFTPVNDFENITSIESTPFGTYSEYLFPGNYYVTFQDGLSGKHYSYGGLLELTESADVHDIALLNEGHVRGDVRSVADNNIITDRSVRIEFTSEEGIVFIANSDADEGLFGGSNYGKIDLPNGNYDVLVTENGYQTFTDTLTVSGSTDYYSGIMLTPKTVNVTLAVTYRNATGSIVPLSNAEVVFTGTGAAFSQNTDEDGKVIISDMVPRTYEIEIDTVLNDGEDQFKLSPQNIIVRAGKEQQEYNREANWKVQVSGTIFYDRELDGNADAGDLLGNSKVEIWNVQGDRIDTETTSDANGFYELYLSTGSYQTWFYNTEETSYVSIDNLELEEAINLDASLTRGVNYIVTYQSNETTPEDLDFANIQVNGDNFSFEFDSEDSGIVMVVPSGDYNFESEYENLDDADDYIFILDMNVNITDSLDGIGQTELIDSDLMRGIEVTLDKDNYEIPLGQTAVFTFNVTSTGSFDIVLETDIGEVPTNWTAVFEPSEISLNANDNNKPVILSITPDENVVPGVWEIFDVKIMWSDDDDNDVDDITRTFSIRVDPIEQPDPDFTILDNDFTWSPGAPVAGDEVTLTATITNLVNHSGVHSVPVVFYADDIAINLTTAEFDGSGDEVTVTAVWTATAGMHYLKVAIDPESVISETDIENNKANAAFSIEEKEEDNDNSLLRIAALVVVGLVAGLAYVSYRSRR</sequence>
<dbReference type="InterPro" id="IPR003674">
    <property type="entry name" value="Oligo_trans_STT3"/>
</dbReference>
<feature type="transmembrane region" description="Helical" evidence="18">
    <location>
        <begin position="278"/>
        <end position="296"/>
    </location>
</feature>
<keyword evidence="13 18" id="KW-0472">Membrane</keyword>
<evidence type="ECO:0000256" key="1">
    <source>
        <dbReference type="ARBA" id="ARBA00001936"/>
    </source>
</evidence>
<comment type="similarity">
    <text evidence="5">Belongs to the STT3 family.</text>
</comment>
<feature type="domain" description="Oligosaccharyl transferase STT3 N-terminal" evidence="19">
    <location>
        <begin position="78"/>
        <end position="480"/>
    </location>
</feature>
<feature type="transmembrane region" description="Helical" evidence="18">
    <location>
        <begin position="509"/>
        <end position="526"/>
    </location>
</feature>
<evidence type="ECO:0000256" key="4">
    <source>
        <dbReference type="ARBA" id="ARBA00004922"/>
    </source>
</evidence>
<evidence type="ECO:0000259" key="21">
    <source>
        <dbReference type="Pfam" id="PF22627"/>
    </source>
</evidence>
<dbReference type="Pfam" id="PF07705">
    <property type="entry name" value="CARDB"/>
    <property type="match status" value="1"/>
</dbReference>
<keyword evidence="8" id="KW-0808">Transferase</keyword>
<comment type="cofactor">
    <cofactor evidence="2">
        <name>Mg(2+)</name>
        <dbReference type="ChEBI" id="CHEBI:18420"/>
    </cofactor>
</comment>
<evidence type="ECO:0000256" key="16">
    <source>
        <dbReference type="ARBA" id="ARBA00034066"/>
    </source>
</evidence>
<dbReference type="GO" id="GO:0004576">
    <property type="term" value="F:oligosaccharyl transferase activity"/>
    <property type="evidence" value="ECO:0007669"/>
    <property type="project" value="InterPro"/>
</dbReference>
<dbReference type="Gene3D" id="3.40.50.12610">
    <property type="match status" value="1"/>
</dbReference>
<comment type="caution">
    <text evidence="22">The sequence shown here is derived from an EMBL/GenBank/DDBJ whole genome shotgun (WGS) entry which is preliminary data.</text>
</comment>
<evidence type="ECO:0000256" key="9">
    <source>
        <dbReference type="ARBA" id="ARBA00022692"/>
    </source>
</evidence>
<evidence type="ECO:0000256" key="13">
    <source>
        <dbReference type="ARBA" id="ARBA00023136"/>
    </source>
</evidence>
<dbReference type="SUPFAM" id="SSF117074">
    <property type="entry name" value="Hypothetical protein PA1324"/>
    <property type="match status" value="1"/>
</dbReference>
<dbReference type="SUPFAM" id="SSF49464">
    <property type="entry name" value="Carboxypeptidase regulatory domain-like"/>
    <property type="match status" value="1"/>
</dbReference>
<comment type="cofactor">
    <cofactor evidence="1">
        <name>Mn(2+)</name>
        <dbReference type="ChEBI" id="CHEBI:29035"/>
    </cofactor>
</comment>
<dbReference type="GO" id="GO:0005886">
    <property type="term" value="C:plasma membrane"/>
    <property type="evidence" value="ECO:0007669"/>
    <property type="project" value="UniProtKB-SubCell"/>
</dbReference>
<feature type="region of interest" description="Disordered" evidence="17">
    <location>
        <begin position="1"/>
        <end position="37"/>
    </location>
</feature>
<evidence type="ECO:0000256" key="17">
    <source>
        <dbReference type="SAM" id="MobiDB-lite"/>
    </source>
</evidence>
<name>A0A1J5UAM3_9ARCH</name>
<accession>A0A1J5UAM3</accession>
<dbReference type="Proteomes" id="UP000183615">
    <property type="component" value="Unassembled WGS sequence"/>
</dbReference>